<evidence type="ECO:0000313" key="6">
    <source>
        <dbReference type="Proteomes" id="UP000295341"/>
    </source>
</evidence>
<evidence type="ECO:0000256" key="1">
    <source>
        <dbReference type="ARBA" id="ARBA00010515"/>
    </source>
</evidence>
<sequence>MQDLLRGLLRASLRLLFKSVIGRPIPEKFQRAWMLFVTSITLRASGTTSEQGHWGVPGVWVRHRDSDDRRIVLYLHGGGYTLGSPKTHKSLTSHLAAAARCQVLVPDYRLAPEHPYPAALEDALSAYRSLLDRYLPGSIALAGDSAGGGLALCTAIALREAGLPMPASLILLSPWTDMSLSGSTIDSLDVVDPMLGRAWLQRAGDAYRGDLAATDSRVSPLNAALDGLPPMLIQVGSDEILLDDSRRLVAKAHAIGLRAQLEVEDGYWHDFQVHAGMLDASDAAIGRIAGFLQETWAVPTYTRVLA</sequence>
<evidence type="ECO:0000256" key="2">
    <source>
        <dbReference type="ARBA" id="ARBA00022801"/>
    </source>
</evidence>
<proteinExistence type="inferred from homology"/>
<reference evidence="5 6" key="1">
    <citation type="submission" date="2019-03" db="EMBL/GenBank/DDBJ databases">
        <title>Genomic Encyclopedia of Type Strains, Phase IV (KMG-IV): sequencing the most valuable type-strain genomes for metagenomic binning, comparative biology and taxonomic classification.</title>
        <authorList>
            <person name="Goeker M."/>
        </authorList>
    </citation>
    <scope>NUCLEOTIDE SEQUENCE [LARGE SCALE GENOMIC DNA]</scope>
    <source>
        <strain evidence="5 6">DSM 26377</strain>
    </source>
</reference>
<organism evidence="5 6">
    <name type="scientific">Panacagrimonas perspica</name>
    <dbReference type="NCBI Taxonomy" id="381431"/>
    <lineage>
        <taxon>Bacteria</taxon>
        <taxon>Pseudomonadati</taxon>
        <taxon>Pseudomonadota</taxon>
        <taxon>Gammaproteobacteria</taxon>
        <taxon>Nevskiales</taxon>
        <taxon>Nevskiaceae</taxon>
        <taxon>Panacagrimonas</taxon>
    </lineage>
</organism>
<dbReference type="InterPro" id="IPR033140">
    <property type="entry name" value="Lipase_GDXG_put_SER_AS"/>
</dbReference>
<dbReference type="EMBL" id="SOBT01000008">
    <property type="protein sequence ID" value="TDU31578.1"/>
    <property type="molecule type" value="Genomic_DNA"/>
</dbReference>
<name>A0A4R7PC42_9GAMM</name>
<keyword evidence="2" id="KW-0378">Hydrolase</keyword>
<comment type="caution">
    <text evidence="5">The sequence shown here is derived from an EMBL/GenBank/DDBJ whole genome shotgun (WGS) entry which is preliminary data.</text>
</comment>
<dbReference type="RefSeq" id="WP_210772455.1">
    <property type="nucleotide sequence ID" value="NZ_MWIN01000012.1"/>
</dbReference>
<evidence type="ECO:0000313" key="5">
    <source>
        <dbReference type="EMBL" id="TDU31578.1"/>
    </source>
</evidence>
<dbReference type="Pfam" id="PF07859">
    <property type="entry name" value="Abhydrolase_3"/>
    <property type="match status" value="1"/>
</dbReference>
<dbReference type="PANTHER" id="PTHR48081">
    <property type="entry name" value="AB HYDROLASE SUPERFAMILY PROTEIN C4A8.06C"/>
    <property type="match status" value="1"/>
</dbReference>
<comment type="similarity">
    <text evidence="1">Belongs to the 'GDXG' lipolytic enzyme family.</text>
</comment>
<dbReference type="AlphaFoldDB" id="A0A4R7PC42"/>
<dbReference type="InterPro" id="IPR050300">
    <property type="entry name" value="GDXG_lipolytic_enzyme"/>
</dbReference>
<dbReference type="PANTHER" id="PTHR48081:SF30">
    <property type="entry name" value="ACETYL-HYDROLASE LIPR-RELATED"/>
    <property type="match status" value="1"/>
</dbReference>
<feature type="domain" description="Alpha/beta hydrolase fold-3" evidence="4">
    <location>
        <begin position="72"/>
        <end position="272"/>
    </location>
</feature>
<evidence type="ECO:0000259" key="4">
    <source>
        <dbReference type="Pfam" id="PF07859"/>
    </source>
</evidence>
<dbReference type="InterPro" id="IPR029058">
    <property type="entry name" value="AB_hydrolase_fold"/>
</dbReference>
<gene>
    <name evidence="5" type="ORF">DFR24_0948</name>
</gene>
<dbReference type="PROSITE" id="PS01173">
    <property type="entry name" value="LIPASE_GDXG_HIS"/>
    <property type="match status" value="1"/>
</dbReference>
<dbReference type="InterPro" id="IPR013094">
    <property type="entry name" value="AB_hydrolase_3"/>
</dbReference>
<dbReference type="Gene3D" id="3.40.50.1820">
    <property type="entry name" value="alpha/beta hydrolase"/>
    <property type="match status" value="1"/>
</dbReference>
<dbReference type="SUPFAM" id="SSF53474">
    <property type="entry name" value="alpha/beta-Hydrolases"/>
    <property type="match status" value="1"/>
</dbReference>
<dbReference type="Proteomes" id="UP000295341">
    <property type="component" value="Unassembled WGS sequence"/>
</dbReference>
<dbReference type="GO" id="GO:0004806">
    <property type="term" value="F:triacylglycerol lipase activity"/>
    <property type="evidence" value="ECO:0007669"/>
    <property type="project" value="TreeGrafter"/>
</dbReference>
<keyword evidence="6" id="KW-1185">Reference proteome</keyword>
<dbReference type="InterPro" id="IPR002168">
    <property type="entry name" value="Lipase_GDXG_HIS_AS"/>
</dbReference>
<dbReference type="PROSITE" id="PS01174">
    <property type="entry name" value="LIPASE_GDXG_SER"/>
    <property type="match status" value="1"/>
</dbReference>
<accession>A0A4R7PC42</accession>
<evidence type="ECO:0000256" key="3">
    <source>
        <dbReference type="PROSITE-ProRule" id="PRU10038"/>
    </source>
</evidence>
<feature type="active site" evidence="3">
    <location>
        <position position="145"/>
    </location>
</feature>
<protein>
    <submittedName>
        <fullName evidence="5">Acetyl esterase/lipase</fullName>
    </submittedName>
</protein>